<dbReference type="Pfam" id="PF12840">
    <property type="entry name" value="HTH_20"/>
    <property type="match status" value="1"/>
</dbReference>
<reference evidence="3 4" key="1">
    <citation type="submission" date="2019-03" db="EMBL/GenBank/DDBJ databases">
        <title>Genomic Encyclopedia of Type Strains, Phase IV (KMG-IV): sequencing the most valuable type-strain genomes for metagenomic binning, comparative biology and taxonomic classification.</title>
        <authorList>
            <person name="Goeker M."/>
        </authorList>
    </citation>
    <scope>NUCLEOTIDE SEQUENCE [LARGE SCALE GENOMIC DNA]</scope>
    <source>
        <strain evidence="3 4">DSM 25894</strain>
    </source>
</reference>
<dbReference type="GO" id="GO:0003700">
    <property type="term" value="F:DNA-binding transcription factor activity"/>
    <property type="evidence" value="ECO:0007669"/>
    <property type="project" value="InterPro"/>
</dbReference>
<dbReference type="RefSeq" id="WP_132370421.1">
    <property type="nucleotide sequence ID" value="NZ_SMAN01000001.1"/>
</dbReference>
<dbReference type="InterPro" id="IPR041359">
    <property type="entry name" value="MetOD1"/>
</dbReference>
<dbReference type="SUPFAM" id="SSF46785">
    <property type="entry name" value="Winged helix' DNA-binding domain"/>
    <property type="match status" value="1"/>
</dbReference>
<dbReference type="OrthoDB" id="2729610at2"/>
<proteinExistence type="predicted"/>
<protein>
    <submittedName>
        <fullName evidence="3">Putative ArsR family transcriptional regulator</fullName>
    </submittedName>
</protein>
<dbReference type="Pfam" id="PF18546">
    <property type="entry name" value="MetOD1"/>
    <property type="match status" value="1"/>
</dbReference>
<keyword evidence="1" id="KW-0238">DNA-binding</keyword>
<evidence type="ECO:0000256" key="1">
    <source>
        <dbReference type="ARBA" id="ARBA00023125"/>
    </source>
</evidence>
<keyword evidence="4" id="KW-1185">Reference proteome</keyword>
<dbReference type="CDD" id="cd00090">
    <property type="entry name" value="HTH_ARSR"/>
    <property type="match status" value="1"/>
</dbReference>
<accession>A0A4R3NBD4</accession>
<dbReference type="EMBL" id="SMAN01000001">
    <property type="protein sequence ID" value="TCT26959.1"/>
    <property type="molecule type" value="Genomic_DNA"/>
</dbReference>
<dbReference type="Proteomes" id="UP000294650">
    <property type="component" value="Unassembled WGS sequence"/>
</dbReference>
<sequence>MKQTLRLTNVLNDQTRLNIYEYIMKKHDEVTVQEIAREFHIHPNVARLHLSKLEEVNMIISQTRKTGKGGRPYRVYRLSDHVIELYFPFRDYQLLAKIALETLASLGTAGDEALARTGKRFGQEMIQRLYDEQEEKTLTTNQKMNLLKEASVMLGLNPEFYYDEEEKSVVMKIFNCPFKELANEHSLILCNMHANFIRGMFDVLFEHFELKESENMFSGCDACTYQASL</sequence>
<evidence type="ECO:0000259" key="2">
    <source>
        <dbReference type="SMART" id="SM00418"/>
    </source>
</evidence>
<organism evidence="3 4">
    <name type="scientific">Melghiribacillus thermohalophilus</name>
    <dbReference type="NCBI Taxonomy" id="1324956"/>
    <lineage>
        <taxon>Bacteria</taxon>
        <taxon>Bacillati</taxon>
        <taxon>Bacillota</taxon>
        <taxon>Bacilli</taxon>
        <taxon>Bacillales</taxon>
        <taxon>Bacillaceae</taxon>
        <taxon>Melghiribacillus</taxon>
    </lineage>
</organism>
<dbReference type="Gene3D" id="1.10.10.10">
    <property type="entry name" value="Winged helix-like DNA-binding domain superfamily/Winged helix DNA-binding domain"/>
    <property type="match status" value="1"/>
</dbReference>
<gene>
    <name evidence="3" type="ORF">EDD68_101319</name>
</gene>
<dbReference type="GO" id="GO:0003677">
    <property type="term" value="F:DNA binding"/>
    <property type="evidence" value="ECO:0007669"/>
    <property type="project" value="UniProtKB-KW"/>
</dbReference>
<dbReference type="InterPro" id="IPR036388">
    <property type="entry name" value="WH-like_DNA-bd_sf"/>
</dbReference>
<dbReference type="InterPro" id="IPR011991">
    <property type="entry name" value="ArsR-like_HTH"/>
</dbReference>
<dbReference type="Gene3D" id="3.30.1380.20">
    <property type="entry name" value="Trafficking protein particle complex subunit 3"/>
    <property type="match status" value="1"/>
</dbReference>
<name>A0A4R3NBD4_9BACI</name>
<dbReference type="InterPro" id="IPR036390">
    <property type="entry name" value="WH_DNA-bd_sf"/>
</dbReference>
<feature type="domain" description="HTH arsR-type" evidence="2">
    <location>
        <begin position="6"/>
        <end position="92"/>
    </location>
</feature>
<dbReference type="InterPro" id="IPR001845">
    <property type="entry name" value="HTH_ArsR_DNA-bd_dom"/>
</dbReference>
<evidence type="ECO:0000313" key="3">
    <source>
        <dbReference type="EMBL" id="TCT26959.1"/>
    </source>
</evidence>
<dbReference type="AlphaFoldDB" id="A0A4R3NBD4"/>
<comment type="caution">
    <text evidence="3">The sequence shown here is derived from an EMBL/GenBank/DDBJ whole genome shotgun (WGS) entry which is preliminary data.</text>
</comment>
<evidence type="ECO:0000313" key="4">
    <source>
        <dbReference type="Proteomes" id="UP000294650"/>
    </source>
</evidence>
<dbReference type="SMART" id="SM00418">
    <property type="entry name" value="HTH_ARSR"/>
    <property type="match status" value="1"/>
</dbReference>